<protein>
    <submittedName>
        <fullName evidence="1">Uncharacterized protein</fullName>
    </submittedName>
</protein>
<evidence type="ECO:0000313" key="2">
    <source>
        <dbReference type="Proteomes" id="UP000176939"/>
    </source>
</evidence>
<gene>
    <name evidence="1" type="ORF">A2Z67_02645</name>
</gene>
<evidence type="ECO:0000313" key="1">
    <source>
        <dbReference type="EMBL" id="OGM08884.1"/>
    </source>
</evidence>
<reference evidence="1 2" key="1">
    <citation type="journal article" date="2016" name="Nat. Commun.">
        <title>Thousands of microbial genomes shed light on interconnected biogeochemical processes in an aquifer system.</title>
        <authorList>
            <person name="Anantharaman K."/>
            <person name="Brown C.T."/>
            <person name="Hug L.A."/>
            <person name="Sharon I."/>
            <person name="Castelle C.J."/>
            <person name="Probst A.J."/>
            <person name="Thomas B.C."/>
            <person name="Singh A."/>
            <person name="Wilkins M.J."/>
            <person name="Karaoz U."/>
            <person name="Brodie E.L."/>
            <person name="Williams K.H."/>
            <person name="Hubbard S.S."/>
            <person name="Banfield J.F."/>
        </authorList>
    </citation>
    <scope>NUCLEOTIDE SEQUENCE [LARGE SCALE GENOMIC DNA]</scope>
</reference>
<dbReference type="EMBL" id="MGFQ01000035">
    <property type="protein sequence ID" value="OGM08884.1"/>
    <property type="molecule type" value="Genomic_DNA"/>
</dbReference>
<name>A0A1F7X1A2_9BACT</name>
<sequence>MYTIDPFQIPLTGYRVPSSLYGMSTWGKKFYGPEQLGINVYGGLQPEQYYDIYTGGMTGTKPVRPSYTAEPIVQQTEYGSEGYIPRETPGANQTPGIDQTTKDLNTASTITGIGGSVLSAIPYTAPIGIALNVASTLLGIGNAVRSSNLADKMTSPQLPAPKEVKKPYLGVTAGEYGAQQSMLKNLYASTIRQGQLLGKDVSTGALAQILDAERQISARNEEIKRQAAIQGIGVEQFNIQQRQQWGGVKAGYDWQTEAMKAGIKSEAMQTGVQGVLNLGQSLVSYGNYKTSMQYRVPELYSAMNQAIINGDIDSVKYLQSIINSITGGNS</sequence>
<dbReference type="Proteomes" id="UP000176939">
    <property type="component" value="Unassembled WGS sequence"/>
</dbReference>
<accession>A0A1F7X1A2</accession>
<organism evidence="1 2">
    <name type="scientific">Candidatus Woesebacteria bacterium RBG_13_36_22</name>
    <dbReference type="NCBI Taxonomy" id="1802478"/>
    <lineage>
        <taxon>Bacteria</taxon>
        <taxon>Candidatus Woeseibacteriota</taxon>
    </lineage>
</organism>
<dbReference type="AlphaFoldDB" id="A0A1F7X1A2"/>
<comment type="caution">
    <text evidence="1">The sequence shown here is derived from an EMBL/GenBank/DDBJ whole genome shotgun (WGS) entry which is preliminary data.</text>
</comment>
<proteinExistence type="predicted"/>